<evidence type="ECO:0000256" key="4">
    <source>
        <dbReference type="ARBA" id="ARBA00022741"/>
    </source>
</evidence>
<evidence type="ECO:0000313" key="12">
    <source>
        <dbReference type="EMBL" id="WYY00269.1"/>
    </source>
</evidence>
<feature type="domain" description="Glucose dehydrogenase C-terminal" evidence="11">
    <location>
        <begin position="149"/>
        <end position="362"/>
    </location>
</feature>
<dbReference type="RefSeq" id="WP_393972214.1">
    <property type="nucleotide sequence ID" value="NZ_CP133772.1"/>
</dbReference>
<evidence type="ECO:0000256" key="5">
    <source>
        <dbReference type="ARBA" id="ARBA00022833"/>
    </source>
</evidence>
<evidence type="ECO:0000259" key="11">
    <source>
        <dbReference type="Pfam" id="PF16912"/>
    </source>
</evidence>
<keyword evidence="13" id="KW-1185">Reference proteome</keyword>
<keyword evidence="7" id="KW-0560">Oxidoreductase</keyword>
<dbReference type="Pfam" id="PF08240">
    <property type="entry name" value="ADH_N"/>
    <property type="match status" value="1"/>
</dbReference>
<evidence type="ECO:0000256" key="1">
    <source>
        <dbReference type="ARBA" id="ARBA00001947"/>
    </source>
</evidence>
<evidence type="ECO:0000313" key="13">
    <source>
        <dbReference type="Proteomes" id="UP001451606"/>
    </source>
</evidence>
<dbReference type="GO" id="GO:0047936">
    <property type="term" value="F:glucose 1-dehydrogenase [NAD(P)+] activity"/>
    <property type="evidence" value="ECO:0007669"/>
    <property type="project" value="UniProtKB-ARBA"/>
</dbReference>
<evidence type="ECO:0000259" key="10">
    <source>
        <dbReference type="Pfam" id="PF08240"/>
    </source>
</evidence>
<dbReference type="InterPro" id="IPR050129">
    <property type="entry name" value="Zn_alcohol_dh"/>
</dbReference>
<organism evidence="12 13">
    <name type="scientific">Oxyplasma meridianum</name>
    <dbReference type="NCBI Taxonomy" id="3073602"/>
    <lineage>
        <taxon>Archaea</taxon>
        <taxon>Methanobacteriati</taxon>
        <taxon>Thermoplasmatota</taxon>
        <taxon>Thermoplasmata</taxon>
        <taxon>Thermoplasmatales</taxon>
        <taxon>Thermoplasmataceae</taxon>
        <taxon>Oxyplasma</taxon>
    </lineage>
</organism>
<dbReference type="GO" id="GO:0019595">
    <property type="term" value="P:non-phosphorylated glucose catabolic process"/>
    <property type="evidence" value="ECO:0007669"/>
    <property type="project" value="UniProtKB-ARBA"/>
</dbReference>
<keyword evidence="9" id="KW-0119">Carbohydrate metabolism</keyword>
<dbReference type="GO" id="GO:0070401">
    <property type="term" value="F:NADP+ binding"/>
    <property type="evidence" value="ECO:0007669"/>
    <property type="project" value="UniProtKB-ARBA"/>
</dbReference>
<dbReference type="GO" id="GO:0046872">
    <property type="term" value="F:metal ion binding"/>
    <property type="evidence" value="ECO:0007669"/>
    <property type="project" value="UniProtKB-KW"/>
</dbReference>
<dbReference type="Gene3D" id="3.90.180.10">
    <property type="entry name" value="Medium-chain alcohol dehydrogenases, catalytic domain"/>
    <property type="match status" value="1"/>
</dbReference>
<dbReference type="PANTHER" id="PTHR43401">
    <property type="entry name" value="L-THREONINE 3-DEHYDROGENASE"/>
    <property type="match status" value="1"/>
</dbReference>
<keyword evidence="8" id="KW-0520">NAD</keyword>
<dbReference type="InterPro" id="IPR036291">
    <property type="entry name" value="NAD(P)-bd_dom_sf"/>
</dbReference>
<dbReference type="GO" id="GO:0033498">
    <property type="term" value="P:galactose catabolic process via D-galactonate"/>
    <property type="evidence" value="ECO:0007669"/>
    <property type="project" value="UniProtKB-ARBA"/>
</dbReference>
<dbReference type="SUPFAM" id="SSF50129">
    <property type="entry name" value="GroES-like"/>
    <property type="match status" value="1"/>
</dbReference>
<proteinExistence type="predicted"/>
<dbReference type="AlphaFoldDB" id="A0AAX4NG67"/>
<dbReference type="CDD" id="cd08230">
    <property type="entry name" value="glucose_DH"/>
    <property type="match status" value="1"/>
</dbReference>
<dbReference type="GO" id="GO:0005534">
    <property type="term" value="F:galactose binding"/>
    <property type="evidence" value="ECO:0007669"/>
    <property type="project" value="UniProtKB-ARBA"/>
</dbReference>
<evidence type="ECO:0000256" key="7">
    <source>
        <dbReference type="ARBA" id="ARBA00023002"/>
    </source>
</evidence>
<evidence type="ECO:0000256" key="6">
    <source>
        <dbReference type="ARBA" id="ARBA00022857"/>
    </source>
</evidence>
<dbReference type="GO" id="GO:0047910">
    <property type="term" value="F:galactose 1-dehydrogenase (NADP+) activity"/>
    <property type="evidence" value="ECO:0007669"/>
    <property type="project" value="UniProtKB-ARBA"/>
</dbReference>
<name>A0AAX4NG67_9ARCH</name>
<dbReference type="FunFam" id="3.40.50.720:FF:000957">
    <property type="entry name" value="Glucose 1-dehydrogenase"/>
    <property type="match status" value="1"/>
</dbReference>
<dbReference type="GO" id="GO:0005536">
    <property type="term" value="F:D-glucose binding"/>
    <property type="evidence" value="ECO:0007669"/>
    <property type="project" value="UniProtKB-ARBA"/>
</dbReference>
<dbReference type="EMBL" id="CP133772">
    <property type="protein sequence ID" value="WYY00269.1"/>
    <property type="molecule type" value="Genomic_DNA"/>
</dbReference>
<dbReference type="GO" id="GO:0051262">
    <property type="term" value="P:protein tetramerization"/>
    <property type="evidence" value="ECO:0007669"/>
    <property type="project" value="UniProtKB-ARBA"/>
</dbReference>
<dbReference type="SUPFAM" id="SSF51735">
    <property type="entry name" value="NAD(P)-binding Rossmann-fold domains"/>
    <property type="match status" value="1"/>
</dbReference>
<sequence>MSKVKAITTDAPTGGVVFGDFELPDPEHYSAKLKTIYSGICGTDRGMVAGSLSFAYNPEGYRQMVLGHEGLAQVLEIEKNNFGIKPGDYVVPIVRRPGKCVNCRMGRMDNCTDGNKHEAGVTGMHGFMRGYFYDTPENLVKVQDKGMFDVAVLAEPLKNVEKAFEVFDKVSERSIFFNDYGTYEDKKAVVIGTGSEAFLFSFFAKDYGFDTVLTNRHPIPDLKKGMVDMIGAEFYDYTMDMDKIAEGGIDLLIDTSGHPGTIFKFARKLNNNGIAILFGTNGKAPPTGVDGSDIDYIIEKNITLLGSVDGARNHYFMALEHLRKWRYVYGDRMKEFITKKISPSDIDIFTNKPENEIKTVIDWSRV</sequence>
<dbReference type="Pfam" id="PF16912">
    <property type="entry name" value="Glu_dehyd_C"/>
    <property type="match status" value="1"/>
</dbReference>
<dbReference type="GeneID" id="95967567"/>
<dbReference type="InterPro" id="IPR013154">
    <property type="entry name" value="ADH-like_N"/>
</dbReference>
<comment type="subunit">
    <text evidence="2">Homotetramer.</text>
</comment>
<dbReference type="InterPro" id="IPR031640">
    <property type="entry name" value="Glu_dehyd_C"/>
</dbReference>
<keyword evidence="6" id="KW-0521">NADP</keyword>
<evidence type="ECO:0000256" key="9">
    <source>
        <dbReference type="ARBA" id="ARBA00023277"/>
    </source>
</evidence>
<keyword evidence="5" id="KW-0862">Zinc</keyword>
<dbReference type="Gene3D" id="3.40.50.720">
    <property type="entry name" value="NAD(P)-binding Rossmann-like Domain"/>
    <property type="match status" value="1"/>
</dbReference>
<accession>A0AAX4NG67</accession>
<dbReference type="FunFam" id="3.90.180.10:FF:000074">
    <property type="entry name" value="Glucose 1-dehydrogenase"/>
    <property type="match status" value="1"/>
</dbReference>
<reference evidence="12 13" key="1">
    <citation type="submission" date="2023-09" db="EMBL/GenBank/DDBJ databases">
        <authorList>
            <person name="Golyshina O.V."/>
            <person name="Lunev E.A."/>
            <person name="Bargiela R."/>
            <person name="Gaines M.C."/>
            <person name="Daum B."/>
            <person name="Bale N.J."/>
            <person name="Koenen M."/>
            <person name="Sinninghe Damst J.S."/>
            <person name="Yakimov M."/>
            <person name="Golyshin P.N."/>
        </authorList>
    </citation>
    <scope>NUCLEOTIDE SEQUENCE [LARGE SCALE GENOMIC DNA]</scope>
    <source>
        <strain evidence="12 13">M1</strain>
    </source>
</reference>
<feature type="domain" description="Alcohol dehydrogenase-like N-terminal" evidence="10">
    <location>
        <begin position="32"/>
        <end position="144"/>
    </location>
</feature>
<evidence type="ECO:0000256" key="2">
    <source>
        <dbReference type="ARBA" id="ARBA00011881"/>
    </source>
</evidence>
<keyword evidence="3" id="KW-0479">Metal-binding</keyword>
<dbReference type="PANTHER" id="PTHR43401:SF2">
    <property type="entry name" value="L-THREONINE 3-DEHYDROGENASE"/>
    <property type="match status" value="1"/>
</dbReference>
<evidence type="ECO:0000256" key="3">
    <source>
        <dbReference type="ARBA" id="ARBA00022723"/>
    </source>
</evidence>
<dbReference type="KEGG" id="omr:OXIME_000834"/>
<keyword evidence="4" id="KW-0547">Nucleotide-binding</keyword>
<dbReference type="InterPro" id="IPR011032">
    <property type="entry name" value="GroES-like_sf"/>
</dbReference>
<comment type="cofactor">
    <cofactor evidence="1">
        <name>Zn(2+)</name>
        <dbReference type="ChEBI" id="CHEBI:29105"/>
    </cofactor>
</comment>
<gene>
    <name evidence="12" type="ORF">OXIME_000834</name>
</gene>
<evidence type="ECO:0000256" key="8">
    <source>
        <dbReference type="ARBA" id="ARBA00023027"/>
    </source>
</evidence>
<dbReference type="Proteomes" id="UP001451606">
    <property type="component" value="Chromosome"/>
</dbReference>
<protein>
    <submittedName>
        <fullName evidence="12">Glucose 1-dehydrogenase</fullName>
    </submittedName>
</protein>